<dbReference type="Pfam" id="PF13245">
    <property type="entry name" value="AAA_19"/>
    <property type="match status" value="1"/>
</dbReference>
<dbReference type="GO" id="GO:0004527">
    <property type="term" value="F:exonuclease activity"/>
    <property type="evidence" value="ECO:0007669"/>
    <property type="project" value="UniProtKB-KW"/>
</dbReference>
<keyword evidence="8" id="KW-1185">Reference proteome</keyword>
<evidence type="ECO:0000259" key="5">
    <source>
        <dbReference type="Pfam" id="PF08378"/>
    </source>
</evidence>
<dbReference type="RefSeq" id="WP_327769187.1">
    <property type="nucleotide sequence ID" value="NZ_JAYXUC010000002.1"/>
</dbReference>
<feature type="domain" description="UvrD-like helicase C-terminal" evidence="6">
    <location>
        <begin position="429"/>
        <end position="534"/>
    </location>
</feature>
<dbReference type="Pfam" id="PF08378">
    <property type="entry name" value="NERD"/>
    <property type="match status" value="1"/>
</dbReference>
<keyword evidence="3" id="KW-0347">Helicase</keyword>
<accession>A0ABU6LJH9</accession>
<keyword evidence="7" id="KW-0269">Exonuclease</keyword>
<dbReference type="PANTHER" id="PTHR11070:SF45">
    <property type="entry name" value="DNA 3'-5' HELICASE"/>
    <property type="match status" value="1"/>
</dbReference>
<evidence type="ECO:0000259" key="6">
    <source>
        <dbReference type="Pfam" id="PF13361"/>
    </source>
</evidence>
<sequence length="624" mass="71670">MAILIPALTTCLKKMTLGEKRFARRLESHLEDDYLCWFDIPVGKKRRYPDFIILHPDRGLLFLEVKDWKLSSISDLTSTQVTLHTDKGLERKANPLEQVRQCTYTVLNKLKYDLQLINHEGKYKGSLVFPYGYGVVLTNITRKQLDDAIPLDAQDTVLQPHLVICKDEMTESVDIEVFQSQLWGMFNYTFPNKLTLPQIDRIRWHLYPEIRIQSSDQVLLFDEDDFELEHENFSGNMPDIIKIMDIQQEQLARSLGEGHRVIHGVAGSGKTLILGYRCLHLAALLHKPILVLCFNITLASKLRSFIRDKEIEHKVQVYHFHDWCGQQLRTYHIKLVDGDNAVWERQVDSVIAGVDKGDIPRAQYGAVLIDEGHDFEADWLKLITQMVDPDTNSLLLLYDDAQSIYKHKNGLNFSLSSVGIQAQGRTTILKLNYRNTQEILKFSYQFAQTYFEQADHDDIPVIKPEAAGISGDKPIVRQFSDAESEVHFLVRCINKWLADGQLLQNIAILYPSSYMGKKAFDALKKAGIDCIWLAKSDYKKKYDPKKNQLAILPIHSSKGLEFDTVVIIDSSHRYQDAEDVSSIVRLLYVGFTRAMKHLLVTYHKENELSKNFEKIANKTGELVV</sequence>
<keyword evidence="7" id="KW-0540">Nuclease</keyword>
<feature type="domain" description="NERD" evidence="5">
    <location>
        <begin position="17"/>
        <end position="115"/>
    </location>
</feature>
<evidence type="ECO:0000256" key="4">
    <source>
        <dbReference type="ARBA" id="ARBA00022840"/>
    </source>
</evidence>
<evidence type="ECO:0000313" key="8">
    <source>
        <dbReference type="Proteomes" id="UP001339429"/>
    </source>
</evidence>
<evidence type="ECO:0000256" key="3">
    <source>
        <dbReference type="ARBA" id="ARBA00022806"/>
    </source>
</evidence>
<keyword evidence="1" id="KW-0547">Nucleotide-binding</keyword>
<keyword evidence="2" id="KW-0378">Hydrolase</keyword>
<dbReference type="InterPro" id="IPR027417">
    <property type="entry name" value="P-loop_NTPase"/>
</dbReference>
<dbReference type="Pfam" id="PF13361">
    <property type="entry name" value="UvrD_C"/>
    <property type="match status" value="2"/>
</dbReference>
<dbReference type="InterPro" id="IPR000212">
    <property type="entry name" value="DNA_helicase_UvrD/REP"/>
</dbReference>
<organism evidence="7 8">
    <name type="scientific">Photobacterium piscicola</name>
    <dbReference type="NCBI Taxonomy" id="1378299"/>
    <lineage>
        <taxon>Bacteria</taxon>
        <taxon>Pseudomonadati</taxon>
        <taxon>Pseudomonadota</taxon>
        <taxon>Gammaproteobacteria</taxon>
        <taxon>Vibrionales</taxon>
        <taxon>Vibrionaceae</taxon>
        <taxon>Photobacterium</taxon>
    </lineage>
</organism>
<dbReference type="EMBL" id="JAYXUD010000004">
    <property type="protein sequence ID" value="MEC6898402.1"/>
    <property type="molecule type" value="Genomic_DNA"/>
</dbReference>
<name>A0ABU6LJH9_9GAMM</name>
<keyword evidence="4" id="KW-0067">ATP-binding</keyword>
<dbReference type="Proteomes" id="UP001339429">
    <property type="component" value="Unassembled WGS sequence"/>
</dbReference>
<evidence type="ECO:0000313" key="7">
    <source>
        <dbReference type="EMBL" id="MEC6898402.1"/>
    </source>
</evidence>
<dbReference type="SUPFAM" id="SSF52540">
    <property type="entry name" value="P-loop containing nucleoside triphosphate hydrolases"/>
    <property type="match status" value="1"/>
</dbReference>
<dbReference type="Gene3D" id="3.40.50.300">
    <property type="entry name" value="P-loop containing nucleotide triphosphate hydrolases"/>
    <property type="match status" value="2"/>
</dbReference>
<evidence type="ECO:0000256" key="1">
    <source>
        <dbReference type="ARBA" id="ARBA00022741"/>
    </source>
</evidence>
<feature type="domain" description="UvrD-like helicase C-terminal" evidence="6">
    <location>
        <begin position="542"/>
        <end position="605"/>
    </location>
</feature>
<dbReference type="PANTHER" id="PTHR11070">
    <property type="entry name" value="UVRD / RECB / PCRA DNA HELICASE FAMILY MEMBER"/>
    <property type="match status" value="1"/>
</dbReference>
<dbReference type="InterPro" id="IPR014017">
    <property type="entry name" value="DNA_helicase_UvrD-like_C"/>
</dbReference>
<proteinExistence type="predicted"/>
<reference evidence="7 8" key="1">
    <citation type="submission" date="2024-01" db="EMBL/GenBank/DDBJ databases">
        <title>Active colonisers of the gastrointestinal tract of Atlantic salmon farmed in a warm water region.</title>
        <authorList>
            <person name="Bowman J.P."/>
        </authorList>
    </citation>
    <scope>NUCLEOTIDE SEQUENCE [LARGE SCALE GENOMIC DNA]</scope>
    <source>
        <strain evidence="7 8">S4MW1</strain>
    </source>
</reference>
<protein>
    <submittedName>
        <fullName evidence="7">3'-5' exonuclease</fullName>
    </submittedName>
</protein>
<dbReference type="InterPro" id="IPR011528">
    <property type="entry name" value="NERD"/>
</dbReference>
<evidence type="ECO:0000256" key="2">
    <source>
        <dbReference type="ARBA" id="ARBA00022801"/>
    </source>
</evidence>
<comment type="caution">
    <text evidence="7">The sequence shown here is derived from an EMBL/GenBank/DDBJ whole genome shotgun (WGS) entry which is preliminary data.</text>
</comment>
<gene>
    <name evidence="7" type="ORF">VXS00_07100</name>
</gene>